<gene>
    <name evidence="11" type="ORF">SAMN05421743_108136</name>
</gene>
<dbReference type="Proteomes" id="UP000198584">
    <property type="component" value="Unassembled WGS sequence"/>
</dbReference>
<feature type="transmembrane region" description="Helical" evidence="9">
    <location>
        <begin position="84"/>
        <end position="105"/>
    </location>
</feature>
<evidence type="ECO:0000256" key="3">
    <source>
        <dbReference type="ARBA" id="ARBA00022475"/>
    </source>
</evidence>
<proteinExistence type="inferred from homology"/>
<evidence type="ECO:0000256" key="7">
    <source>
        <dbReference type="ARBA" id="ARBA00023136"/>
    </source>
</evidence>
<keyword evidence="2" id="KW-0813">Transport</keyword>
<sequence>MQAVNILSRILKFLTIICFTALVFVVIIQITGRYSPFTFVWTEELSRFLFIFSIAFAAPLAMEQREYVRVDLFISILPNKVKKYVEALIYLILGLFSAYLVSYAYEFSLLGKNQSSATLAIEMFYINLSMVILFVFLALYSFVNIYVVLKADHHEEEEGVRL</sequence>
<evidence type="ECO:0000256" key="6">
    <source>
        <dbReference type="ARBA" id="ARBA00022989"/>
    </source>
</evidence>
<feature type="transmembrane region" description="Helical" evidence="9">
    <location>
        <begin position="45"/>
        <end position="63"/>
    </location>
</feature>
<dbReference type="GO" id="GO:0022857">
    <property type="term" value="F:transmembrane transporter activity"/>
    <property type="evidence" value="ECO:0007669"/>
    <property type="project" value="TreeGrafter"/>
</dbReference>
<dbReference type="GO" id="GO:0015740">
    <property type="term" value="P:C4-dicarboxylate transport"/>
    <property type="evidence" value="ECO:0007669"/>
    <property type="project" value="TreeGrafter"/>
</dbReference>
<evidence type="ECO:0000256" key="5">
    <source>
        <dbReference type="ARBA" id="ARBA00022692"/>
    </source>
</evidence>
<name>A0A1H4E4F3_9BACI</name>
<feature type="domain" description="Tripartite ATP-independent periplasmic transporters DctQ component" evidence="10">
    <location>
        <begin position="22"/>
        <end position="149"/>
    </location>
</feature>
<feature type="transmembrane region" description="Helical" evidence="9">
    <location>
        <begin position="125"/>
        <end position="149"/>
    </location>
</feature>
<dbReference type="AlphaFoldDB" id="A0A1H4E4F3"/>
<dbReference type="PANTHER" id="PTHR35011">
    <property type="entry name" value="2,3-DIKETO-L-GULONATE TRAP TRANSPORTER SMALL PERMEASE PROTEIN YIAM"/>
    <property type="match status" value="1"/>
</dbReference>
<comment type="subcellular location">
    <subcellularLocation>
        <location evidence="1">Cell inner membrane</location>
        <topology evidence="1">Multi-pass membrane protein</topology>
    </subcellularLocation>
</comment>
<dbReference type="Pfam" id="PF04290">
    <property type="entry name" value="DctQ"/>
    <property type="match status" value="1"/>
</dbReference>
<dbReference type="InterPro" id="IPR055348">
    <property type="entry name" value="DctQ"/>
</dbReference>
<evidence type="ECO:0000259" key="10">
    <source>
        <dbReference type="Pfam" id="PF04290"/>
    </source>
</evidence>
<dbReference type="PANTHER" id="PTHR35011:SF2">
    <property type="entry name" value="2,3-DIKETO-L-GULONATE TRAP TRANSPORTER SMALL PERMEASE PROTEIN YIAM"/>
    <property type="match status" value="1"/>
</dbReference>
<dbReference type="STRING" id="571932.SAMN05421743_108136"/>
<dbReference type="GO" id="GO:0005886">
    <property type="term" value="C:plasma membrane"/>
    <property type="evidence" value="ECO:0007669"/>
    <property type="project" value="UniProtKB-SubCell"/>
</dbReference>
<keyword evidence="12" id="KW-1185">Reference proteome</keyword>
<comment type="similarity">
    <text evidence="8">Belongs to the TRAP transporter small permease family.</text>
</comment>
<dbReference type="InterPro" id="IPR007387">
    <property type="entry name" value="TRAP_DctQ"/>
</dbReference>
<evidence type="ECO:0000256" key="1">
    <source>
        <dbReference type="ARBA" id="ARBA00004429"/>
    </source>
</evidence>
<evidence type="ECO:0000256" key="9">
    <source>
        <dbReference type="SAM" id="Phobius"/>
    </source>
</evidence>
<organism evidence="11 12">
    <name type="scientific">Thalassobacillus cyri</name>
    <dbReference type="NCBI Taxonomy" id="571932"/>
    <lineage>
        <taxon>Bacteria</taxon>
        <taxon>Bacillati</taxon>
        <taxon>Bacillota</taxon>
        <taxon>Bacilli</taxon>
        <taxon>Bacillales</taxon>
        <taxon>Bacillaceae</taxon>
        <taxon>Thalassobacillus</taxon>
    </lineage>
</organism>
<keyword evidence="5 9" id="KW-0812">Transmembrane</keyword>
<evidence type="ECO:0000256" key="4">
    <source>
        <dbReference type="ARBA" id="ARBA00022519"/>
    </source>
</evidence>
<evidence type="ECO:0000313" key="12">
    <source>
        <dbReference type="Proteomes" id="UP000198584"/>
    </source>
</evidence>
<evidence type="ECO:0000256" key="2">
    <source>
        <dbReference type="ARBA" id="ARBA00022448"/>
    </source>
</evidence>
<reference evidence="11 12" key="1">
    <citation type="submission" date="2016-10" db="EMBL/GenBank/DDBJ databases">
        <authorList>
            <person name="de Groot N.N."/>
        </authorList>
    </citation>
    <scope>NUCLEOTIDE SEQUENCE [LARGE SCALE GENOMIC DNA]</scope>
    <source>
        <strain evidence="11 12">CCM7597</strain>
    </source>
</reference>
<keyword evidence="6 9" id="KW-1133">Transmembrane helix</keyword>
<keyword evidence="3" id="KW-1003">Cell membrane</keyword>
<dbReference type="EMBL" id="FNQR01000008">
    <property type="protein sequence ID" value="SEA79944.1"/>
    <property type="molecule type" value="Genomic_DNA"/>
</dbReference>
<keyword evidence="4" id="KW-0997">Cell inner membrane</keyword>
<accession>A0A1H4E4F3</accession>
<feature type="transmembrane region" description="Helical" evidence="9">
    <location>
        <begin position="12"/>
        <end position="30"/>
    </location>
</feature>
<evidence type="ECO:0000256" key="8">
    <source>
        <dbReference type="ARBA" id="ARBA00038436"/>
    </source>
</evidence>
<evidence type="ECO:0000313" key="11">
    <source>
        <dbReference type="EMBL" id="SEA79944.1"/>
    </source>
</evidence>
<dbReference type="RefSeq" id="WP_093045108.1">
    <property type="nucleotide sequence ID" value="NZ_FNQR01000008.1"/>
</dbReference>
<protein>
    <submittedName>
        <fullName evidence="11">TRAP-type C4-dicarboxylate transport system, small permease component</fullName>
    </submittedName>
</protein>
<keyword evidence="7 9" id="KW-0472">Membrane</keyword>